<feature type="compositionally biased region" description="Basic and acidic residues" evidence="1">
    <location>
        <begin position="819"/>
        <end position="843"/>
    </location>
</feature>
<sequence>MSSSQELARQISGHRRSSTQSPEDVAQATAVAALQFSYLVVFSFRRIEAFLSSGCDSVAKRYQLNISQFLGLSRRVLIHQEDLGETERAEFASLVHAVIERRQELVLPAVCPCAVVAAAAARMGMEMYLFENRAAHTNHEHVKSFHRFALLQRSMKEASAECLDNEARYWPVSQAVDVLLKAHSSMMQRVQSMKDWLVDSQETTITDEQHIEALADAAAVFDSEGLEWWPCRGTLIALLRHGRRSGLLSKGRLDVVDHDVDVMVGIQSHEEWTQTRFSVARKLSERGWTNCFERYSVSAPQLSDQYYLARGDLFLCTRTSPKVTLDIATYIVEGPIAYAQKYCLPGALSGSGFGCWLPQNDGTFRGSRGRLRVSAIRPLGRCKAGHLSVPCPRKPLETLRATMIVNFTSSCVALPDIKQRRDRDLYDSDRDSWLSEGLMPEDVDILTSRAADLDRDSILLLDTYERSSGQVLDVSGWRDSPGSPGPPEGRLSSRPQDTCFGDRQHEERLNIEAIISEVERYPSAEVQMLLLAAPDAGRPPPEIVGAALKAAGVQATDENLIRALQEAAGARGGNPKKEDLDRARTGAHSYQALPRDMDGQPGSPIAGEKSDRPMPEIKYNTPSTPAITFNNALAQMKKPVQAMRILESMRMGMPDVAMNQRMTGLNGFDPDSFIPPKTPEDVVRTLMQVVPDAGLPPPEIVGAALKAAGIPATEENLERALKAVGGSSKPSSQDMTAARAAAAQYSASGPGDGYPSFPDAPIMGTGTSAGSRAKAPSTKASGGGSEARPEDLMKALLQAAPGLGQPPPEVVGLALKQDVPQESKPKPKPTESSDETTKGKRMEEAEEPTPNSGPLPSSEWPKEGPGAAAEVDMGGERLVALEFEQKRAFMEMVFEPLTVPERRGITRANCKEADWIRFPPNQNTARREMVASLGAAAEAKESRPGSDGAAPLKDPFDDQDGRPQRRGHGPPGVRTTI</sequence>
<organism evidence="2 3">
    <name type="scientific">Symbiodinium microadriaticum</name>
    <name type="common">Dinoflagellate</name>
    <name type="synonym">Zooxanthella microadriatica</name>
    <dbReference type="NCBI Taxonomy" id="2951"/>
    <lineage>
        <taxon>Eukaryota</taxon>
        <taxon>Sar</taxon>
        <taxon>Alveolata</taxon>
        <taxon>Dinophyceae</taxon>
        <taxon>Suessiales</taxon>
        <taxon>Symbiodiniaceae</taxon>
        <taxon>Symbiodinium</taxon>
    </lineage>
</organism>
<proteinExistence type="predicted"/>
<keyword evidence="3" id="KW-1185">Reference proteome</keyword>
<protein>
    <submittedName>
        <fullName evidence="2">Uncharacterized protein</fullName>
    </submittedName>
</protein>
<comment type="caution">
    <text evidence="2">The sequence shown here is derived from an EMBL/GenBank/DDBJ whole genome shotgun (WGS) entry which is preliminary data.</text>
</comment>
<feature type="region of interest" description="Disordered" evidence="1">
    <location>
        <begin position="592"/>
        <end position="615"/>
    </location>
</feature>
<feature type="region of interest" description="Disordered" evidence="1">
    <location>
        <begin position="472"/>
        <end position="500"/>
    </location>
</feature>
<gene>
    <name evidence="2" type="ORF">AK812_SmicGene16702</name>
</gene>
<dbReference type="Proteomes" id="UP000186817">
    <property type="component" value="Unassembled WGS sequence"/>
</dbReference>
<reference evidence="2 3" key="1">
    <citation type="submission" date="2016-02" db="EMBL/GenBank/DDBJ databases">
        <title>Genome analysis of coral dinoflagellate symbionts highlights evolutionary adaptations to a symbiotic lifestyle.</title>
        <authorList>
            <person name="Aranda M."/>
            <person name="Li Y."/>
            <person name="Liew Y.J."/>
            <person name="Baumgarten S."/>
            <person name="Simakov O."/>
            <person name="Wilson M."/>
            <person name="Piel J."/>
            <person name="Ashoor H."/>
            <person name="Bougouffa S."/>
            <person name="Bajic V.B."/>
            <person name="Ryu T."/>
            <person name="Ravasi T."/>
            <person name="Bayer T."/>
            <person name="Micklem G."/>
            <person name="Kim H."/>
            <person name="Bhak J."/>
            <person name="Lajeunesse T.C."/>
            <person name="Voolstra C.R."/>
        </authorList>
    </citation>
    <scope>NUCLEOTIDE SEQUENCE [LARGE SCALE GENOMIC DNA]</scope>
    <source>
        <strain evidence="2 3">CCMP2467</strain>
    </source>
</reference>
<evidence type="ECO:0000313" key="2">
    <source>
        <dbReference type="EMBL" id="OLQ00630.1"/>
    </source>
</evidence>
<evidence type="ECO:0000313" key="3">
    <source>
        <dbReference type="Proteomes" id="UP000186817"/>
    </source>
</evidence>
<feature type="compositionally biased region" description="Basic and acidic residues" evidence="1">
    <location>
        <begin position="954"/>
        <end position="963"/>
    </location>
</feature>
<accession>A0A1Q9DZM7</accession>
<dbReference type="OrthoDB" id="418933at2759"/>
<evidence type="ECO:0000256" key="1">
    <source>
        <dbReference type="SAM" id="MobiDB-lite"/>
    </source>
</evidence>
<dbReference type="AlphaFoldDB" id="A0A1Q9DZM7"/>
<feature type="region of interest" description="Disordered" evidence="1">
    <location>
        <begin position="932"/>
        <end position="977"/>
    </location>
</feature>
<name>A0A1Q9DZM7_SYMMI</name>
<dbReference type="EMBL" id="LSRX01000322">
    <property type="protein sequence ID" value="OLQ00630.1"/>
    <property type="molecule type" value="Genomic_DNA"/>
</dbReference>
<feature type="region of interest" description="Disordered" evidence="1">
    <location>
        <begin position="723"/>
        <end position="873"/>
    </location>
</feature>